<organism evidence="2 3">
    <name type="scientific">Hyaloperonospora brassicae</name>
    <name type="common">Brassica downy mildew</name>
    <name type="synonym">Peronospora brassicae</name>
    <dbReference type="NCBI Taxonomy" id="162125"/>
    <lineage>
        <taxon>Eukaryota</taxon>
        <taxon>Sar</taxon>
        <taxon>Stramenopiles</taxon>
        <taxon>Oomycota</taxon>
        <taxon>Peronosporomycetes</taxon>
        <taxon>Peronosporales</taxon>
        <taxon>Peronosporaceae</taxon>
        <taxon>Hyaloperonospora</taxon>
    </lineage>
</organism>
<proteinExistence type="predicted"/>
<protein>
    <recommendedName>
        <fullName evidence="4">NADH dehydrogenase [ubiquinone] 1 alpha subcomplex subunit 7</fullName>
    </recommendedName>
</protein>
<dbReference type="AlphaFoldDB" id="A0AAV0UYJ5"/>
<accession>A0AAV0UYJ5</accession>
<evidence type="ECO:0000313" key="2">
    <source>
        <dbReference type="EMBL" id="CAI5741959.1"/>
    </source>
</evidence>
<gene>
    <name evidence="2" type="ORF">HBR001_LOCUS8742</name>
</gene>
<keyword evidence="3" id="KW-1185">Reference proteome</keyword>
<evidence type="ECO:0008006" key="4">
    <source>
        <dbReference type="Google" id="ProtNLM"/>
    </source>
</evidence>
<reference evidence="2" key="1">
    <citation type="submission" date="2022-12" db="EMBL/GenBank/DDBJ databases">
        <authorList>
            <person name="Webb A."/>
        </authorList>
    </citation>
    <scope>NUCLEOTIDE SEQUENCE</scope>
    <source>
        <strain evidence="2">Hp1</strain>
    </source>
</reference>
<name>A0AAV0UYJ5_HYABA</name>
<comment type="caution">
    <text evidence="2">The sequence shown here is derived from an EMBL/GenBank/DDBJ whole genome shotgun (WGS) entry which is preliminary data.</text>
</comment>
<evidence type="ECO:0000313" key="3">
    <source>
        <dbReference type="Proteomes" id="UP001162031"/>
    </source>
</evidence>
<feature type="region of interest" description="Disordered" evidence="1">
    <location>
        <begin position="110"/>
        <end position="137"/>
    </location>
</feature>
<dbReference type="Proteomes" id="UP001162031">
    <property type="component" value="Unassembled WGS sequence"/>
</dbReference>
<sequence>MSGKEAWKPFVRFEYQKLLPEALRNKLRKVLVFTEATGTKQVNQSPAMSQGYRYPSPDKQAEGVFVPTSDSKDSVYNIQYYTRDVRSLSYPVQVGMHPSLPTEKRAEIPADAKRGSPGNKNPAVLSYDPSGTRSAMTTTHEARDKLIMQHASTHNVRFEWEGDAEKDIVESNEAKNLPPTPGRPFVWNMPAQSRVMRW</sequence>
<dbReference type="EMBL" id="CANTFL010001456">
    <property type="protein sequence ID" value="CAI5741959.1"/>
    <property type="molecule type" value="Genomic_DNA"/>
</dbReference>
<evidence type="ECO:0000256" key="1">
    <source>
        <dbReference type="SAM" id="MobiDB-lite"/>
    </source>
</evidence>